<reference evidence="11 13" key="1">
    <citation type="submission" date="2018-06" db="EMBL/GenBank/DDBJ databases">
        <authorList>
            <consortium name="Pathogen Informatics"/>
            <person name="Doyle S."/>
        </authorList>
    </citation>
    <scope>NUCLEOTIDE SEQUENCE [LARGE SCALE GENOMIC DNA]</scope>
    <source>
        <strain evidence="11 13">NCTC11159</strain>
    </source>
</reference>
<evidence type="ECO:0000256" key="6">
    <source>
        <dbReference type="PIRSR" id="PIRSR005091-1"/>
    </source>
</evidence>
<feature type="transmembrane region" description="Helical" evidence="9">
    <location>
        <begin position="86"/>
        <end position="104"/>
    </location>
</feature>
<keyword evidence="2" id="KW-1003">Cell membrane</keyword>
<keyword evidence="4 9" id="KW-1133">Transmembrane helix</keyword>
<dbReference type="Gene3D" id="3.40.720.10">
    <property type="entry name" value="Alkaline Phosphatase, subunit A"/>
    <property type="match status" value="1"/>
</dbReference>
<evidence type="ECO:0000313" key="12">
    <source>
        <dbReference type="EMBL" id="TCU90505.1"/>
    </source>
</evidence>
<feature type="transmembrane region" description="Helical" evidence="9">
    <location>
        <begin position="12"/>
        <end position="34"/>
    </location>
</feature>
<comment type="subcellular location">
    <subcellularLocation>
        <location evidence="1">Cell membrane</location>
        <topology evidence="1">Multi-pass membrane protein</topology>
    </subcellularLocation>
</comment>
<reference evidence="12 14" key="2">
    <citation type="submission" date="2019-03" db="EMBL/GenBank/DDBJ databases">
        <title>Genomic Encyclopedia of Type Strains, Phase IV (KMG-IV): sequencing the most valuable type-strain genomes for metagenomic binning, comparative biology and taxonomic classification.</title>
        <authorList>
            <person name="Goeker M."/>
        </authorList>
    </citation>
    <scope>NUCLEOTIDE SEQUENCE [LARGE SCALE GENOMIC DNA]</scope>
    <source>
        <strain evidence="12 14">DSM 3764</strain>
    </source>
</reference>
<dbReference type="Proteomes" id="UP000295794">
    <property type="component" value="Unassembled WGS sequence"/>
</dbReference>
<feature type="binding site" evidence="7">
    <location>
        <position position="441"/>
    </location>
    <ligand>
        <name>substrate</name>
    </ligand>
</feature>
<evidence type="ECO:0000259" key="10">
    <source>
        <dbReference type="Pfam" id="PF00884"/>
    </source>
</evidence>
<keyword evidence="14" id="KW-1185">Reference proteome</keyword>
<feature type="binding site" evidence="8">
    <location>
        <position position="288"/>
    </location>
    <ligand>
        <name>Mn(2+)</name>
        <dbReference type="ChEBI" id="CHEBI:29035"/>
    </ligand>
</feature>
<evidence type="ECO:0000256" key="8">
    <source>
        <dbReference type="PIRSR" id="PIRSR005091-3"/>
    </source>
</evidence>
<dbReference type="InterPro" id="IPR012160">
    <property type="entry name" value="LtaS-like"/>
</dbReference>
<dbReference type="PANTHER" id="PTHR47371:SF3">
    <property type="entry name" value="PHOSPHOGLYCEROL TRANSFERASE I"/>
    <property type="match status" value="1"/>
</dbReference>
<dbReference type="InterPro" id="IPR017850">
    <property type="entry name" value="Alkaline_phosphatase_core_sf"/>
</dbReference>
<dbReference type="OrthoDB" id="9760224at2"/>
<dbReference type="CDD" id="cd16015">
    <property type="entry name" value="LTA_synthase"/>
    <property type="match status" value="1"/>
</dbReference>
<organism evidence="11 13">
    <name type="scientific">Iodobacter fluviatilis</name>
    <dbReference type="NCBI Taxonomy" id="537"/>
    <lineage>
        <taxon>Bacteria</taxon>
        <taxon>Pseudomonadati</taxon>
        <taxon>Pseudomonadota</taxon>
        <taxon>Betaproteobacteria</taxon>
        <taxon>Neisseriales</taxon>
        <taxon>Chitinibacteraceae</taxon>
        <taxon>Iodobacter</taxon>
    </lineage>
</organism>
<evidence type="ECO:0000256" key="5">
    <source>
        <dbReference type="ARBA" id="ARBA00023136"/>
    </source>
</evidence>
<dbReference type="GO" id="GO:0005886">
    <property type="term" value="C:plasma membrane"/>
    <property type="evidence" value="ECO:0007669"/>
    <property type="project" value="UniProtKB-SubCell"/>
</dbReference>
<keyword evidence="3 9" id="KW-0812">Transmembrane</keyword>
<evidence type="ECO:0000256" key="7">
    <source>
        <dbReference type="PIRSR" id="PIRSR005091-2"/>
    </source>
</evidence>
<proteinExistence type="predicted"/>
<dbReference type="RefSeq" id="WP_115225974.1">
    <property type="nucleotide sequence ID" value="NZ_CAWOLO010000001.1"/>
</dbReference>
<keyword evidence="5 9" id="KW-0472">Membrane</keyword>
<dbReference type="Proteomes" id="UP000255108">
    <property type="component" value="Unassembled WGS sequence"/>
</dbReference>
<gene>
    <name evidence="11" type="primary">ltaS</name>
    <name evidence="12" type="ORF">EV682_101538</name>
    <name evidence="11" type="ORF">NCTC11159_00556</name>
</gene>
<evidence type="ECO:0000256" key="9">
    <source>
        <dbReference type="SAM" id="Phobius"/>
    </source>
</evidence>
<feature type="transmembrane region" description="Helical" evidence="9">
    <location>
        <begin position="54"/>
        <end position="74"/>
    </location>
</feature>
<dbReference type="GO" id="GO:0046872">
    <property type="term" value="F:metal ion binding"/>
    <property type="evidence" value="ECO:0007669"/>
    <property type="project" value="UniProtKB-KW"/>
</dbReference>
<dbReference type="InterPro" id="IPR050448">
    <property type="entry name" value="OpgB/LTA_synthase_biosynth"/>
</dbReference>
<feature type="transmembrane region" description="Helical" evidence="9">
    <location>
        <begin position="145"/>
        <end position="166"/>
    </location>
</feature>
<name>A0A377Q410_9NEIS</name>
<feature type="domain" description="Sulfatase N-terminal" evidence="10">
    <location>
        <begin position="280"/>
        <end position="568"/>
    </location>
</feature>
<evidence type="ECO:0000313" key="14">
    <source>
        <dbReference type="Proteomes" id="UP000295794"/>
    </source>
</evidence>
<accession>A0A377Q410</accession>
<dbReference type="SUPFAM" id="SSF53649">
    <property type="entry name" value="Alkaline phosphatase-like"/>
    <property type="match status" value="1"/>
</dbReference>
<feature type="binding site" evidence="8">
    <location>
        <position position="508"/>
    </location>
    <ligand>
        <name>Mn(2+)</name>
        <dbReference type="ChEBI" id="CHEBI:29035"/>
    </ligand>
</feature>
<evidence type="ECO:0000256" key="4">
    <source>
        <dbReference type="ARBA" id="ARBA00022989"/>
    </source>
</evidence>
<feature type="active site" evidence="6">
    <location>
        <position position="328"/>
    </location>
</feature>
<keyword evidence="7" id="KW-0464">Manganese</keyword>
<evidence type="ECO:0000313" key="13">
    <source>
        <dbReference type="Proteomes" id="UP000255108"/>
    </source>
</evidence>
<dbReference type="InterPro" id="IPR000917">
    <property type="entry name" value="Sulfatase_N"/>
</dbReference>
<dbReference type="Pfam" id="PF00884">
    <property type="entry name" value="Sulfatase"/>
    <property type="match status" value="1"/>
</dbReference>
<evidence type="ECO:0000256" key="1">
    <source>
        <dbReference type="ARBA" id="ARBA00004651"/>
    </source>
</evidence>
<evidence type="ECO:0000256" key="2">
    <source>
        <dbReference type="ARBA" id="ARBA00022475"/>
    </source>
</evidence>
<feature type="binding site" evidence="8">
    <location>
        <position position="328"/>
    </location>
    <ligand>
        <name>Mn(2+)</name>
        <dbReference type="ChEBI" id="CHEBI:29035"/>
    </ligand>
</feature>
<dbReference type="EMBL" id="UGHR01000001">
    <property type="protein sequence ID" value="STQ89532.1"/>
    <property type="molecule type" value="Genomic_DNA"/>
</dbReference>
<dbReference type="EMBL" id="SMBT01000001">
    <property type="protein sequence ID" value="TCU90505.1"/>
    <property type="molecule type" value="Genomic_DNA"/>
</dbReference>
<evidence type="ECO:0000313" key="11">
    <source>
        <dbReference type="EMBL" id="STQ89532.1"/>
    </source>
</evidence>
<feature type="binding site" evidence="8">
    <location>
        <position position="507"/>
    </location>
    <ligand>
        <name>Mn(2+)</name>
        <dbReference type="ChEBI" id="CHEBI:29035"/>
    </ligand>
</feature>
<feature type="transmembrane region" description="Helical" evidence="9">
    <location>
        <begin position="178"/>
        <end position="195"/>
    </location>
</feature>
<dbReference type="PIRSF" id="PIRSF005091">
    <property type="entry name" value="Mmb_sulf_HI1246"/>
    <property type="match status" value="1"/>
</dbReference>
<keyword evidence="7" id="KW-0479">Metal-binding</keyword>
<dbReference type="PANTHER" id="PTHR47371">
    <property type="entry name" value="LIPOTEICHOIC ACID SYNTHASE"/>
    <property type="match status" value="1"/>
</dbReference>
<evidence type="ECO:0000256" key="3">
    <source>
        <dbReference type="ARBA" id="ARBA00022692"/>
    </source>
</evidence>
<protein>
    <submittedName>
        <fullName evidence="11">Lipoteichoic acid synthase</fullName>
    </submittedName>
    <submittedName>
        <fullName evidence="12">Phosphoglycerol transferase MdoB-like AlkP superfamily enzyme</fullName>
    </submittedName>
</protein>
<sequence length="666" mass="74692">MRIPRLFRFTVVYLLAFIALGILIRLGFATAFGNKADPLPGHLLAESILLGARFDLRLGLLSLAPMLLLGGFKLTTPFKEGLARRLWLVWFALAFAVLIFSHMVDFAHYSYLGVKLSASVLNFLYNLDESAGMVWSTYPVGKLTLVWALSVSLLTWGVAGLMRWVSRFAGWEVGKWKTSLLVLVSLLATLLGIHGKFSQYPLRWSDAYYTTNSFAAAVALNPVLNFFDTMSYTKDTYSIDDVRAAYPAIAAYLGVDHPDAKTLNFERHIQPKPTAFKGKPNVVMVYLESFSGYKTSLYGNPLETTPFFTQMAKESIWFDNLYTPHFGTARGIFAGLSGVPDVDLRDTSSRNPAAVNQNVLINAFKGYEKDYFIGGSTTWANVRGVLTKNIDGLKIHEEGSYSAPRNDVWGISDKNLFYEANKVFREKKSPFFAVIQTSGNHRPYTIPAEDTDFKLKNPSVAELHANGFAAVDEYNSFRYMDYCIEKFIEAAKKEAYFDNTVFVFFGDHGIRAMGHDVGPNVPRAFQDLKLSSVHTPFILYAPKLLKPARYDKTASQIDILPTIAGLFNLSYINKGMGRDLLDPRFDASRFAFTIYPDEGGEIGILDKDWYYIMQVSKKSGGLFDMKSNTPSVDKASEHPDIAARMKQQLRDYYTVSDYMLTHSGGK</sequence>
<dbReference type="AlphaFoldDB" id="A0A377Q410"/>